<keyword evidence="3" id="KW-1185">Reference proteome</keyword>
<gene>
    <name evidence="2" type="ORF">CUNI_LOCUS20476</name>
</gene>
<reference evidence="2" key="1">
    <citation type="submission" date="2021-04" db="EMBL/GenBank/DDBJ databases">
        <authorList>
            <consortium name="Molecular Ecology Group"/>
        </authorList>
    </citation>
    <scope>NUCLEOTIDE SEQUENCE</scope>
</reference>
<dbReference type="InterPro" id="IPR018849">
    <property type="entry name" value="Urb2/Npa2_C"/>
</dbReference>
<dbReference type="EMBL" id="CAJHNH020007756">
    <property type="protein sequence ID" value="CAG5134918.1"/>
    <property type="molecule type" value="Genomic_DNA"/>
</dbReference>
<accession>A0A8S4A3I6</accession>
<evidence type="ECO:0000259" key="1">
    <source>
        <dbReference type="Pfam" id="PF10441"/>
    </source>
</evidence>
<sequence>MSSCIQLGSSDSLAGRPHMVTDLVHSAQLITRLLTLLSSPAYKTDLSKVAHSILAEYVLGVQRGSLHMAVKKELVRGLYKVMSICDKFRLAALNASLPAGVKDNFKVLHQDYEKYHRYSGFV</sequence>
<comment type="caution">
    <text evidence="2">The sequence shown here is derived from an EMBL/GenBank/DDBJ whole genome shotgun (WGS) entry which is preliminary data.</text>
</comment>
<dbReference type="Pfam" id="PF10441">
    <property type="entry name" value="Urb2"/>
    <property type="match status" value="1"/>
</dbReference>
<dbReference type="GO" id="GO:0042254">
    <property type="term" value="P:ribosome biogenesis"/>
    <property type="evidence" value="ECO:0007669"/>
    <property type="project" value="TreeGrafter"/>
</dbReference>
<proteinExistence type="predicted"/>
<name>A0A8S4A3I6_9EUPU</name>
<feature type="domain" description="Nucleolar 27S pre-rRNA processing Urb2/Npa2 C-terminal" evidence="1">
    <location>
        <begin position="24"/>
        <end position="120"/>
    </location>
</feature>
<dbReference type="InterPro" id="IPR052609">
    <property type="entry name" value="Ribosome_Biogenesis_Reg"/>
</dbReference>
<evidence type="ECO:0000313" key="2">
    <source>
        <dbReference type="EMBL" id="CAG5134918.1"/>
    </source>
</evidence>
<dbReference type="PANTHER" id="PTHR15682">
    <property type="entry name" value="UNHEALTHY RIBOSOME BIOGENESIS PROTEIN 2 HOMOLOG"/>
    <property type="match status" value="1"/>
</dbReference>
<dbReference type="GO" id="GO:0005730">
    <property type="term" value="C:nucleolus"/>
    <property type="evidence" value="ECO:0007669"/>
    <property type="project" value="TreeGrafter"/>
</dbReference>
<protein>
    <recommendedName>
        <fullName evidence="1">Nucleolar 27S pre-rRNA processing Urb2/Npa2 C-terminal domain-containing protein</fullName>
    </recommendedName>
</protein>
<dbReference type="OrthoDB" id="160374at2759"/>
<evidence type="ECO:0000313" key="3">
    <source>
        <dbReference type="Proteomes" id="UP000678393"/>
    </source>
</evidence>
<dbReference type="AlphaFoldDB" id="A0A8S4A3I6"/>
<organism evidence="2 3">
    <name type="scientific">Candidula unifasciata</name>
    <dbReference type="NCBI Taxonomy" id="100452"/>
    <lineage>
        <taxon>Eukaryota</taxon>
        <taxon>Metazoa</taxon>
        <taxon>Spiralia</taxon>
        <taxon>Lophotrochozoa</taxon>
        <taxon>Mollusca</taxon>
        <taxon>Gastropoda</taxon>
        <taxon>Heterobranchia</taxon>
        <taxon>Euthyneura</taxon>
        <taxon>Panpulmonata</taxon>
        <taxon>Eupulmonata</taxon>
        <taxon>Stylommatophora</taxon>
        <taxon>Helicina</taxon>
        <taxon>Helicoidea</taxon>
        <taxon>Geomitridae</taxon>
        <taxon>Candidula</taxon>
    </lineage>
</organism>
<dbReference type="Proteomes" id="UP000678393">
    <property type="component" value="Unassembled WGS sequence"/>
</dbReference>
<dbReference type="PANTHER" id="PTHR15682:SF2">
    <property type="entry name" value="UNHEALTHY RIBOSOME BIOGENESIS PROTEIN 2 HOMOLOG"/>
    <property type="match status" value="1"/>
</dbReference>